<reference evidence="2" key="1">
    <citation type="submission" date="2012-08" db="EMBL/GenBank/DDBJ databases">
        <title>Genome analysis of Colletotrichum orbiculare and Colletotrichum fructicola.</title>
        <authorList>
            <person name="Gan P.H.P."/>
            <person name="Ikeda K."/>
            <person name="Irieda H."/>
            <person name="Narusaka M."/>
            <person name="O'Connell R.J."/>
            <person name="Narusaka Y."/>
            <person name="Takano Y."/>
            <person name="Kubo Y."/>
            <person name="Shirasu K."/>
        </authorList>
    </citation>
    <scope>NUCLEOTIDE SEQUENCE</scope>
    <source>
        <strain evidence="2">Nara gc5</strain>
    </source>
</reference>
<protein>
    <submittedName>
        <fullName evidence="2">Metal dependent phosphohydrolase</fullName>
    </submittedName>
</protein>
<proteinExistence type="predicted"/>
<sequence>MAPATRLPHIPSVGIVATESSICQKAFDFCKANCDTAVLNHAVRAAYWSLIISQKHPNFTGAEIDMEVVVLSCILHDMGWSETPEHRSADKRFEVDGANVAREFVRDQNSGTEGSWTEARIQRSWDAIALHATPSIARHAAKEVALVQMGVLADFFGPRTHEVAGGPEDLITVDEYHAVMRVFPRAGFDGQGMRKILCHLCRMKADTTFDNWVGDFGLTYGTDGEGENLEEYKQGWEKARSASILTSALESLVTLDQQD</sequence>
<feature type="domain" description="HD" evidence="1">
    <location>
        <begin position="38"/>
        <end position="131"/>
    </location>
</feature>
<dbReference type="SUPFAM" id="SSF109604">
    <property type="entry name" value="HD-domain/PDEase-like"/>
    <property type="match status" value="1"/>
</dbReference>
<dbReference type="Gene3D" id="1.10.3210.10">
    <property type="entry name" value="Hypothetical protein af1432"/>
    <property type="match status" value="1"/>
</dbReference>
<name>L2FK09_COLFN</name>
<dbReference type="InterPro" id="IPR006674">
    <property type="entry name" value="HD_domain"/>
</dbReference>
<dbReference type="HOGENOM" id="CLU_070871_1_0_1"/>
<dbReference type="GO" id="GO:0016787">
    <property type="term" value="F:hydrolase activity"/>
    <property type="evidence" value="ECO:0007669"/>
    <property type="project" value="UniProtKB-KW"/>
</dbReference>
<dbReference type="PANTHER" id="PTHR35569">
    <property type="entry name" value="CYANAMIDE HYDRATASE DDI2-RELATED"/>
    <property type="match status" value="1"/>
</dbReference>
<dbReference type="PANTHER" id="PTHR35569:SF1">
    <property type="entry name" value="CYANAMIDE HYDRATASE DDI2-RELATED"/>
    <property type="match status" value="1"/>
</dbReference>
<accession>L2FK09</accession>
<keyword evidence="2" id="KW-0378">Hydrolase</keyword>
<evidence type="ECO:0000313" key="2">
    <source>
        <dbReference type="EMBL" id="ELA26692.1"/>
    </source>
</evidence>
<dbReference type="CDD" id="cd00077">
    <property type="entry name" value="HDc"/>
    <property type="match status" value="1"/>
</dbReference>
<dbReference type="EMBL" id="KB021031">
    <property type="protein sequence ID" value="ELA26692.1"/>
    <property type="molecule type" value="Genomic_DNA"/>
</dbReference>
<dbReference type="Pfam" id="PF01966">
    <property type="entry name" value="HD"/>
    <property type="match status" value="1"/>
</dbReference>
<dbReference type="STRING" id="1213859.L2FK09"/>
<dbReference type="InterPro" id="IPR003607">
    <property type="entry name" value="HD/PDEase_dom"/>
</dbReference>
<gene>
    <name evidence="2" type="ORF">CGGC5_12379</name>
</gene>
<evidence type="ECO:0000259" key="1">
    <source>
        <dbReference type="Pfam" id="PF01966"/>
    </source>
</evidence>
<dbReference type="AlphaFoldDB" id="L2FK09"/>
<organism evidence="2">
    <name type="scientific">Colletotrichum fructicola (strain Nara gc5)</name>
    <name type="common">Anthracnose fungus</name>
    <name type="synonym">Colletotrichum gloeosporioides (strain Nara gc5)</name>
    <dbReference type="NCBI Taxonomy" id="1213859"/>
    <lineage>
        <taxon>Eukaryota</taxon>
        <taxon>Fungi</taxon>
        <taxon>Dikarya</taxon>
        <taxon>Ascomycota</taxon>
        <taxon>Pezizomycotina</taxon>
        <taxon>Sordariomycetes</taxon>
        <taxon>Hypocreomycetidae</taxon>
        <taxon>Glomerellales</taxon>
        <taxon>Glomerellaceae</taxon>
        <taxon>Colletotrichum</taxon>
        <taxon>Colletotrichum gloeosporioides species complex</taxon>
    </lineage>
</organism>